<name>A0A0D6DUE9_9LACT</name>
<dbReference type="PANTHER" id="PTHR33602:SF1">
    <property type="entry name" value="REGULATORY PROTEIN RECX FAMILY PROTEIN"/>
    <property type="match status" value="1"/>
</dbReference>
<evidence type="ECO:0000259" key="8">
    <source>
        <dbReference type="Pfam" id="PF21981"/>
    </source>
</evidence>
<dbReference type="InterPro" id="IPR053925">
    <property type="entry name" value="RecX_HTH_3rd"/>
</dbReference>
<dbReference type="GO" id="GO:0005737">
    <property type="term" value="C:cytoplasm"/>
    <property type="evidence" value="ECO:0007669"/>
    <property type="project" value="UniProtKB-SubCell"/>
</dbReference>
<dbReference type="Pfam" id="PF02631">
    <property type="entry name" value="RecX_HTH2"/>
    <property type="match status" value="1"/>
</dbReference>
<evidence type="ECO:0000256" key="5">
    <source>
        <dbReference type="ARBA" id="ARBA00022490"/>
    </source>
</evidence>
<comment type="subcellular location">
    <subcellularLocation>
        <location evidence="2 6">Cytoplasm</location>
    </subcellularLocation>
</comment>
<dbReference type="AlphaFoldDB" id="A0A0D6DUE9"/>
<dbReference type="InterPro" id="IPR003783">
    <property type="entry name" value="Regulatory_RecX"/>
</dbReference>
<feature type="domain" description="RecX second three-helical" evidence="7">
    <location>
        <begin position="105"/>
        <end position="142"/>
    </location>
</feature>
<dbReference type="NCBIfam" id="NF010733">
    <property type="entry name" value="PRK14135.1"/>
    <property type="match status" value="1"/>
</dbReference>
<evidence type="ECO:0000259" key="7">
    <source>
        <dbReference type="Pfam" id="PF02631"/>
    </source>
</evidence>
<evidence type="ECO:0000313" key="9">
    <source>
        <dbReference type="EMBL" id="CEN27599.1"/>
    </source>
</evidence>
<proteinExistence type="inferred from homology"/>
<dbReference type="EMBL" id="LN774769">
    <property type="protein sequence ID" value="CEN27599.1"/>
    <property type="molecule type" value="Genomic_DNA"/>
</dbReference>
<comment type="function">
    <text evidence="1 6">Modulates RecA activity.</text>
</comment>
<dbReference type="KEGG" id="lpk:LACPI_0399"/>
<reference evidence="10" key="1">
    <citation type="submission" date="2015-01" db="EMBL/GenBank/DDBJ databases">
        <authorList>
            <person name="Andreevskaya M."/>
        </authorList>
    </citation>
    <scope>NUCLEOTIDE SEQUENCE [LARGE SCALE GENOMIC DNA]</scope>
    <source>
        <strain evidence="10">MKFS47</strain>
    </source>
</reference>
<protein>
    <recommendedName>
        <fullName evidence="4 6">Regulatory protein RecX</fullName>
    </recommendedName>
</protein>
<feature type="domain" description="RecX third three-helical" evidence="8">
    <location>
        <begin position="213"/>
        <end position="257"/>
    </location>
</feature>
<evidence type="ECO:0000313" key="10">
    <source>
        <dbReference type="Proteomes" id="UP000033166"/>
    </source>
</evidence>
<dbReference type="RefSeq" id="WP_047914859.1">
    <property type="nucleotide sequence ID" value="NZ_LN774769.1"/>
</dbReference>
<organism evidence="9 10">
    <name type="scientific">Pseudolactococcus piscium MKFS47</name>
    <dbReference type="NCBI Taxonomy" id="297352"/>
    <lineage>
        <taxon>Bacteria</taxon>
        <taxon>Bacillati</taxon>
        <taxon>Bacillota</taxon>
        <taxon>Bacilli</taxon>
        <taxon>Lactobacillales</taxon>
        <taxon>Streptococcaceae</taxon>
        <taxon>Pseudolactococcus</taxon>
    </lineage>
</organism>
<dbReference type="Pfam" id="PF21981">
    <property type="entry name" value="RecX_HTH3"/>
    <property type="match status" value="1"/>
</dbReference>
<dbReference type="InterPro" id="IPR053924">
    <property type="entry name" value="RecX_HTH_2nd"/>
</dbReference>
<dbReference type="HAMAP" id="MF_01114">
    <property type="entry name" value="RecX"/>
    <property type="match status" value="1"/>
</dbReference>
<dbReference type="InterPro" id="IPR036388">
    <property type="entry name" value="WH-like_DNA-bd_sf"/>
</dbReference>
<comment type="similarity">
    <text evidence="3 6">Belongs to the RecX family.</text>
</comment>
<sequence>MPKIISLEKKKRLYKVVFDNDQTIYVTEDTIVHFFLSKGASFDPPEIDKIVAFADFSRGKNLGLYYISFKQRTKKEVVTYLLDHDIPNFQIAKIIDDLITSRFIDDDAYAASFIRGKVLGKSSGPYQIRQKLTEKGIDKALVLDKLDELFDFETQVDVATHLAEKLVMTKYSRLPLKALKMKISTHLTSKGFSYDISKIALDNLELESDQENESDLLQKELEKVLRKYSRTYDGYDLKQRVSNALARKGFDFDVINRELREIDF</sequence>
<dbReference type="Gene3D" id="1.10.10.10">
    <property type="entry name" value="Winged helix-like DNA-binding domain superfamily/Winged helix DNA-binding domain"/>
    <property type="match status" value="4"/>
</dbReference>
<dbReference type="PANTHER" id="PTHR33602">
    <property type="entry name" value="REGULATORY PROTEIN RECX FAMILY PROTEIN"/>
    <property type="match status" value="1"/>
</dbReference>
<dbReference type="HOGENOM" id="CLU_066607_4_0_9"/>
<dbReference type="GO" id="GO:0006282">
    <property type="term" value="P:regulation of DNA repair"/>
    <property type="evidence" value="ECO:0007669"/>
    <property type="project" value="UniProtKB-UniRule"/>
</dbReference>
<dbReference type="Proteomes" id="UP000033166">
    <property type="component" value="Chromosome I"/>
</dbReference>
<evidence type="ECO:0000256" key="3">
    <source>
        <dbReference type="ARBA" id="ARBA00009695"/>
    </source>
</evidence>
<gene>
    <name evidence="6 9" type="primary">recX</name>
    <name evidence="9" type="ORF">LACPI_0399</name>
</gene>
<keyword evidence="5 6" id="KW-0963">Cytoplasm</keyword>
<dbReference type="STRING" id="1364.LP2241_20019"/>
<accession>A0A0D6DUE9</accession>
<evidence type="ECO:0000256" key="2">
    <source>
        <dbReference type="ARBA" id="ARBA00004496"/>
    </source>
</evidence>
<evidence type="ECO:0000256" key="4">
    <source>
        <dbReference type="ARBA" id="ARBA00018111"/>
    </source>
</evidence>
<evidence type="ECO:0000256" key="6">
    <source>
        <dbReference type="HAMAP-Rule" id="MF_01114"/>
    </source>
</evidence>
<evidence type="ECO:0000256" key="1">
    <source>
        <dbReference type="ARBA" id="ARBA00003529"/>
    </source>
</evidence>